<proteinExistence type="predicted"/>
<comment type="caution">
    <text evidence="1">The sequence shown here is derived from an EMBL/GenBank/DDBJ whole genome shotgun (WGS) entry which is preliminary data.</text>
</comment>
<evidence type="ECO:0000313" key="2">
    <source>
        <dbReference type="Proteomes" id="UP000789396"/>
    </source>
</evidence>
<keyword evidence="2" id="KW-1185">Reference proteome</keyword>
<dbReference type="EMBL" id="CAJVPZ010002617">
    <property type="protein sequence ID" value="CAG8516557.1"/>
    <property type="molecule type" value="Genomic_DNA"/>
</dbReference>
<accession>A0A9N9A3N8</accession>
<name>A0A9N9A3N8_9GLOM</name>
<evidence type="ECO:0000313" key="1">
    <source>
        <dbReference type="EMBL" id="CAG8516557.1"/>
    </source>
</evidence>
<reference evidence="1" key="1">
    <citation type="submission" date="2021-06" db="EMBL/GenBank/DDBJ databases">
        <authorList>
            <person name="Kallberg Y."/>
            <person name="Tangrot J."/>
            <person name="Rosling A."/>
        </authorList>
    </citation>
    <scope>NUCLEOTIDE SEQUENCE</scope>
    <source>
        <strain evidence="1">IN212</strain>
    </source>
</reference>
<dbReference type="Proteomes" id="UP000789396">
    <property type="component" value="Unassembled WGS sequence"/>
</dbReference>
<organism evidence="1 2">
    <name type="scientific">Racocetra fulgida</name>
    <dbReference type="NCBI Taxonomy" id="60492"/>
    <lineage>
        <taxon>Eukaryota</taxon>
        <taxon>Fungi</taxon>
        <taxon>Fungi incertae sedis</taxon>
        <taxon>Mucoromycota</taxon>
        <taxon>Glomeromycotina</taxon>
        <taxon>Glomeromycetes</taxon>
        <taxon>Diversisporales</taxon>
        <taxon>Gigasporaceae</taxon>
        <taxon>Racocetra</taxon>
    </lineage>
</organism>
<sequence>MDGIISIIGNIISLGQEINTRFEKHGEAIGELKKLERILLQLKDVLEEINKKPDKANKADKDEVENVYIIGIKDTIVKAQNTYMKCAKDLRINEDKSKLKIIKQGIGILKSPSILANIQSIIKEIEFELNLTEKFLSIVRHTQTSTTSETTTSTSSLVVGSELKGALANTIEEIVKRLQNECQQLKERFDRCTLPADSSFLDGLGRDNPEAIAFWKQHFRSAELSIASIVPYENIRTAIMTFNESDEIRKHGSRYLISNRTLDLKDIRPLWLPALREALDPLHKGYVKPHDYLSFLGEEKLSSKLKQVVLNSCGDIPLPTELECPAHSVGWMSACQIISVPSLDELGIFLQNESNLESIIKHIIEYPDIWVCVRYLQTGQIEKKLLTKDIRMLGGLRIGISISIRYTLENSSKVWSSIFSVIELKACAGGRYIVTARSDVNTIVFVTMPPVGFDHFVIQTDQHEDLKDLPELEYSLLGPSKVFRQKPKDGEKIQVNVDGLWHDVKVTKVDDKDVEYVNWSSVDVIPVENTENIDDSEDVIGFSEQNFTELERGEKRSWCPWKDDNNEGVTKWDIRPYRCLHVGDLVEAPVDSQLYLPARIIEVEGDQYLVEFSPAFIAYSWWPGRSSNPDKFPREPEAKETVKNPFFNETQVWVNMDRVRPYCGADPHPVLGISSMRPHSWSVFQGIQFTDLQQFSEKILWKQ</sequence>
<protein>
    <submittedName>
        <fullName evidence="1">17805_t:CDS:1</fullName>
    </submittedName>
</protein>
<dbReference type="OrthoDB" id="5374688at2759"/>
<gene>
    <name evidence="1" type="ORF">RFULGI_LOCUS3148</name>
</gene>
<dbReference type="AlphaFoldDB" id="A0A9N9A3N8"/>